<comment type="caution">
    <text evidence="1">The sequence shown here is derived from an EMBL/GenBank/DDBJ whole genome shotgun (WGS) entry which is preliminary data.</text>
</comment>
<protein>
    <submittedName>
        <fullName evidence="1">Ubiquinone biosynthesis protein COQ4, mitochondrial</fullName>
    </submittedName>
</protein>
<keyword evidence="1" id="KW-0830">Ubiquinone</keyword>
<dbReference type="OrthoDB" id="4249at2759"/>
<dbReference type="Proteomes" id="UP000184267">
    <property type="component" value="Unassembled WGS sequence"/>
</dbReference>
<dbReference type="AlphaFoldDB" id="A0A1M2VIK8"/>
<dbReference type="GO" id="GO:0006744">
    <property type="term" value="P:ubiquinone biosynthetic process"/>
    <property type="evidence" value="ECO:0007669"/>
    <property type="project" value="InterPro"/>
</dbReference>
<proteinExistence type="predicted"/>
<evidence type="ECO:0000313" key="1">
    <source>
        <dbReference type="EMBL" id="OJT07363.1"/>
    </source>
</evidence>
<dbReference type="InterPro" id="IPR007715">
    <property type="entry name" value="Coq4"/>
</dbReference>
<dbReference type="EMBL" id="MNAD01001187">
    <property type="protein sequence ID" value="OJT07363.1"/>
    <property type="molecule type" value="Genomic_DNA"/>
</dbReference>
<evidence type="ECO:0000313" key="2">
    <source>
        <dbReference type="Proteomes" id="UP000184267"/>
    </source>
</evidence>
<dbReference type="Pfam" id="PF05019">
    <property type="entry name" value="Coq4"/>
    <property type="match status" value="1"/>
</dbReference>
<accession>A0A1M2VIK8</accession>
<sequence length="74" mass="7829">MSLVASSLRASQQTARRLATVSAASRVLSSHGQNRGVKTQPAYEGHVPLNWFEAGFLTLGSAFMSLANPRRGGA</sequence>
<dbReference type="STRING" id="154538.A0A1M2VIK8"/>
<name>A0A1M2VIK8_TRAPU</name>
<keyword evidence="2" id="KW-1185">Reference proteome</keyword>
<reference evidence="1 2" key="1">
    <citation type="submission" date="2016-10" db="EMBL/GenBank/DDBJ databases">
        <title>Genome sequence of the basidiomycete white-rot fungus Trametes pubescens.</title>
        <authorList>
            <person name="Makela M.R."/>
            <person name="Granchi Z."/>
            <person name="Peng M."/>
            <person name="De Vries R.P."/>
            <person name="Grigoriev I."/>
            <person name="Riley R."/>
            <person name="Hilden K."/>
        </authorList>
    </citation>
    <scope>NUCLEOTIDE SEQUENCE [LARGE SCALE GENOMIC DNA]</scope>
    <source>
        <strain evidence="1 2">FBCC735</strain>
    </source>
</reference>
<gene>
    <name evidence="1" type="ORF">TRAPUB_1768</name>
</gene>
<organism evidence="1 2">
    <name type="scientific">Trametes pubescens</name>
    <name type="common">White-rot fungus</name>
    <dbReference type="NCBI Taxonomy" id="154538"/>
    <lineage>
        <taxon>Eukaryota</taxon>
        <taxon>Fungi</taxon>
        <taxon>Dikarya</taxon>
        <taxon>Basidiomycota</taxon>
        <taxon>Agaricomycotina</taxon>
        <taxon>Agaricomycetes</taxon>
        <taxon>Polyporales</taxon>
        <taxon>Polyporaceae</taxon>
        <taxon>Trametes</taxon>
    </lineage>
</organism>